<dbReference type="NCBIfam" id="TIGR01414">
    <property type="entry name" value="autotrans_barl"/>
    <property type="match status" value="1"/>
</dbReference>
<dbReference type="SUPFAM" id="SSF48317">
    <property type="entry name" value="Acid phosphatase/Vanadium-dependent haloperoxidase"/>
    <property type="match status" value="1"/>
</dbReference>
<evidence type="ECO:0000313" key="3">
    <source>
        <dbReference type="EMBL" id="MDQ0505481.1"/>
    </source>
</evidence>
<organism evidence="3 4">
    <name type="scientific">Xanthobacter agilis</name>
    <dbReference type="NCBI Taxonomy" id="47492"/>
    <lineage>
        <taxon>Bacteria</taxon>
        <taxon>Pseudomonadati</taxon>
        <taxon>Pseudomonadota</taxon>
        <taxon>Alphaproteobacteria</taxon>
        <taxon>Hyphomicrobiales</taxon>
        <taxon>Xanthobacteraceae</taxon>
        <taxon>Xanthobacter</taxon>
    </lineage>
</organism>
<dbReference type="InterPro" id="IPR006315">
    <property type="entry name" value="OM_autotransptr_brl_dom"/>
</dbReference>
<dbReference type="EMBL" id="JAUSVY010000004">
    <property type="protein sequence ID" value="MDQ0505481.1"/>
    <property type="molecule type" value="Genomic_DNA"/>
</dbReference>
<evidence type="ECO:0000256" key="1">
    <source>
        <dbReference type="SAM" id="SignalP"/>
    </source>
</evidence>
<evidence type="ECO:0000259" key="2">
    <source>
        <dbReference type="PROSITE" id="PS51208"/>
    </source>
</evidence>
<dbReference type="Gene3D" id="1.20.144.10">
    <property type="entry name" value="Phosphatidic acid phosphatase type 2/haloperoxidase"/>
    <property type="match status" value="1"/>
</dbReference>
<proteinExistence type="predicted"/>
<dbReference type="InterPro" id="IPR036938">
    <property type="entry name" value="PAP2/HPO_sf"/>
</dbReference>
<dbReference type="InterPro" id="IPR036709">
    <property type="entry name" value="Autotransporte_beta_dom_sf"/>
</dbReference>
<dbReference type="Pfam" id="PF01569">
    <property type="entry name" value="PAP2"/>
    <property type="match status" value="1"/>
</dbReference>
<dbReference type="SMART" id="SM00869">
    <property type="entry name" value="Autotransporter"/>
    <property type="match status" value="1"/>
</dbReference>
<dbReference type="InterPro" id="IPR001011">
    <property type="entry name" value="Acid_Pase_classA_bac"/>
</dbReference>
<keyword evidence="1" id="KW-0732">Signal</keyword>
<comment type="caution">
    <text evidence="3">The sequence shown here is derived from an EMBL/GenBank/DDBJ whole genome shotgun (WGS) entry which is preliminary data.</text>
</comment>
<reference evidence="3 4" key="1">
    <citation type="submission" date="2023-07" db="EMBL/GenBank/DDBJ databases">
        <title>Genomic Encyclopedia of Type Strains, Phase IV (KMG-IV): sequencing the most valuable type-strain genomes for metagenomic binning, comparative biology and taxonomic classification.</title>
        <authorList>
            <person name="Goeker M."/>
        </authorList>
    </citation>
    <scope>NUCLEOTIDE SEQUENCE [LARGE SCALE GENOMIC DNA]</scope>
    <source>
        <strain evidence="3 4">DSM 3770</strain>
    </source>
</reference>
<dbReference type="SUPFAM" id="SSF103515">
    <property type="entry name" value="Autotransporter"/>
    <property type="match status" value="1"/>
</dbReference>
<gene>
    <name evidence="3" type="ORF">QOZ94_002277</name>
</gene>
<dbReference type="PRINTS" id="PR00483">
    <property type="entry name" value="BACPHPHTASE"/>
</dbReference>
<dbReference type="InterPro" id="IPR000326">
    <property type="entry name" value="PAP2/HPO"/>
</dbReference>
<dbReference type="PROSITE" id="PS51208">
    <property type="entry name" value="AUTOTRANSPORTER"/>
    <property type="match status" value="1"/>
</dbReference>
<keyword evidence="4" id="KW-1185">Reference proteome</keyword>
<protein>
    <submittedName>
        <fullName evidence="3">Outer membrane autotransporter protein</fullName>
    </submittedName>
</protein>
<dbReference type="InterPro" id="IPR005546">
    <property type="entry name" value="Autotransporte_beta"/>
</dbReference>
<feature type="domain" description="Autotransporter" evidence="2">
    <location>
        <begin position="789"/>
        <end position="1066"/>
    </location>
</feature>
<dbReference type="RefSeq" id="WP_237344055.1">
    <property type="nucleotide sequence ID" value="NZ_JABWGX010000002.1"/>
</dbReference>
<dbReference type="Pfam" id="PF03797">
    <property type="entry name" value="Autotransporter"/>
    <property type="match status" value="1"/>
</dbReference>
<accession>A0ABU0LEA3</accession>
<feature type="chain" id="PRO_5046942918" evidence="1">
    <location>
        <begin position="25"/>
        <end position="1066"/>
    </location>
</feature>
<dbReference type="Gene3D" id="2.40.128.130">
    <property type="entry name" value="Autotransporter beta-domain"/>
    <property type="match status" value="1"/>
</dbReference>
<evidence type="ECO:0000313" key="4">
    <source>
        <dbReference type="Proteomes" id="UP001241747"/>
    </source>
</evidence>
<name>A0ABU0LEA3_XANAG</name>
<dbReference type="Proteomes" id="UP001241747">
    <property type="component" value="Unassembled WGS sequence"/>
</dbReference>
<feature type="signal peptide" evidence="1">
    <location>
        <begin position="1"/>
        <end position="24"/>
    </location>
</feature>
<sequence length="1066" mass="108591">MNILTKAAAALLCTTACFALPAQAQTASNIDVIQVLMPFSQLMSTAAGQTALKQNLATSIAVNNGADAESRAQAIHDYTIDLYRGTTLADGLGPKLQSVYFNSIFSGDPRTTSTTSSAVMGLFTQANLVAVVDASAAKNFFGSGTVNGYPTFTPVRGVSLPAGGQYNIYDAAYGPLVPPQQTNLSGDSRPYQVAPTQIQVFSAPTFVAPEVGGTMADTVGPVASSAELNSGLTASAAFPSGHTTYGYTTSLLFAMMVPEMYQEMMTRGSEFGDSRIVLGAHYALDVIGGRITATHDLVQLLNNNPDYVGQSIDLGGGYTVTVASDFWALFEAATVQLRAVLEDGCGTDIATCVASQAPDRFSNYAKNKADYEYRLTYGLSPTGRTDLAPVVPVGAEVLLVTRFPYLSAEQRREVLATTEIASGGPLDDGSGWARLNLFAAAGGYGAFRIDTTVTMDARLGGFNAMDTWLNDISGPGRLTKAGTGSLFLAGANSFGGVDVEGGILGLTGDNVLSGASSVGGAGAAANLIVSGTLATSALDVRAQGVLMGAGTVTAPVTVGAGGTLAPGNGAVGTLTINGNLSLLSGAATEIEVAAGTADKVSVSGTATLGGVVNVSGARGDFEIGARYAIVTADGGRVGTFDSAAWDQSMLFLDTALSYDADTAYVSLGRNAVAFADAARSPNAVATAQALDTLGVGNAAWDAVVEMTDPGTANAAFNALSGEVYASTRGVLIERSSDVRDTLVDRMRDTLAPGEGAAAGLSRSQLVASYADPAKASAGAAAITKAVAPAPVPGYTFWGQGYGNFGRAWANGNAATVTQSTGGFLMGVDARVGDDWRVGVAGGYSSTSMDVDDRNSSASSDNYTAALYAAGRFGGLALRLGGAYTWNDVSTSRTVAFPGLQESLSSGSDLGTAQVFADIGYDLSVGAFAFEPFAGLAYVSLSGGAFTEGFGGAALTGASTDTDVTFTTLGLRTSTEAVLGGATYRVLAGLGWRHAFGDVDPTATLAFAAGSLPFTVEGAPIAEDAALVEAGLGVRFSPTARLDFTYLGQLATPAVDNSFKGTFSLRF</sequence>